<protein>
    <submittedName>
        <fullName evidence="1">Uncharacterized protein</fullName>
    </submittedName>
</protein>
<evidence type="ECO:0000313" key="2">
    <source>
        <dbReference type="Proteomes" id="UP001465976"/>
    </source>
</evidence>
<sequence>MEVFLSLLRIALWGWDPSLDDNDGGMEMVFNLLPDHHIFPHITTPYTLEQLTTPEREELGLVKAEGESFVVDSADHFLAAASSYRGPLPRLELDNTSLFISIIPDWHGDHGTKFLCVNACRDDSKTSSISFFLGHSERATRLLTTYSSRSEAIPNTAAARIVLEDKMTGKPESVAYMDNQTRDRIIEYSFLLFERLFTHTPSGMQTLSWTITFPMTSRKHHQGGNGTDILCTKSDRDYMRLRQRYDLKGDHCVRRGSMLAGVFSTATMIEWGLVFDSAVMEISICLEEHRFIKSTNLSPDVHHLIRLEGVRNMEERIRLENESRRKRGGNLNFTTALLHDQTWEFLLRELRSFRHMPLDSQVLSDWENHITRIGLGDIPTAADLFGLRPFNTQLPHGLGTQLLPLFQETDNGNPTPIFLNMVSYLRTSLSRLGHEATMGIPLPGRIPP</sequence>
<proteinExistence type="predicted"/>
<feature type="non-terminal residue" evidence="1">
    <location>
        <position position="448"/>
    </location>
</feature>
<dbReference type="EMBL" id="JBAHYK010004268">
    <property type="protein sequence ID" value="KAL0562906.1"/>
    <property type="molecule type" value="Genomic_DNA"/>
</dbReference>
<gene>
    <name evidence="1" type="ORF">V5O48_019172</name>
</gene>
<accession>A0ABR3EJ99</accession>
<organism evidence="1 2">
    <name type="scientific">Marasmius crinis-equi</name>
    <dbReference type="NCBI Taxonomy" id="585013"/>
    <lineage>
        <taxon>Eukaryota</taxon>
        <taxon>Fungi</taxon>
        <taxon>Dikarya</taxon>
        <taxon>Basidiomycota</taxon>
        <taxon>Agaricomycotina</taxon>
        <taxon>Agaricomycetes</taxon>
        <taxon>Agaricomycetidae</taxon>
        <taxon>Agaricales</taxon>
        <taxon>Marasmiineae</taxon>
        <taxon>Marasmiaceae</taxon>
        <taxon>Marasmius</taxon>
    </lineage>
</organism>
<comment type="caution">
    <text evidence="1">The sequence shown here is derived from an EMBL/GenBank/DDBJ whole genome shotgun (WGS) entry which is preliminary data.</text>
</comment>
<reference evidence="1 2" key="1">
    <citation type="submission" date="2024-02" db="EMBL/GenBank/DDBJ databases">
        <title>A draft genome for the cacao thread blight pathogen Marasmius crinis-equi.</title>
        <authorList>
            <person name="Cohen S.P."/>
            <person name="Baruah I.K."/>
            <person name="Amoako-Attah I."/>
            <person name="Bukari Y."/>
            <person name="Meinhardt L.W."/>
            <person name="Bailey B.A."/>
        </authorList>
    </citation>
    <scope>NUCLEOTIDE SEQUENCE [LARGE SCALE GENOMIC DNA]</scope>
    <source>
        <strain evidence="1 2">GH-76</strain>
    </source>
</reference>
<evidence type="ECO:0000313" key="1">
    <source>
        <dbReference type="EMBL" id="KAL0562906.1"/>
    </source>
</evidence>
<name>A0ABR3EJ99_9AGAR</name>
<dbReference type="Proteomes" id="UP001465976">
    <property type="component" value="Unassembled WGS sequence"/>
</dbReference>
<keyword evidence="2" id="KW-1185">Reference proteome</keyword>